<evidence type="ECO:0000313" key="2">
    <source>
        <dbReference type="EMBL" id="UWP85919.1"/>
    </source>
</evidence>
<proteinExistence type="predicted"/>
<dbReference type="EMBL" id="CP073720">
    <property type="protein sequence ID" value="UWP85919.1"/>
    <property type="molecule type" value="Genomic_DNA"/>
</dbReference>
<name>A0ABY5WA71_9ACTN</name>
<reference evidence="2" key="2">
    <citation type="submission" date="2022-09" db="EMBL/GenBank/DDBJ databases">
        <title>Biosynthetic gene clusters of Dactylosporangioum fulvum.</title>
        <authorList>
            <person name="Caradec T."/>
        </authorList>
    </citation>
    <scope>NUCLEOTIDE SEQUENCE</scope>
    <source>
        <strain evidence="2">NRRL B-16292</strain>
    </source>
</reference>
<organism evidence="2 3">
    <name type="scientific">Dactylosporangium fulvum</name>
    <dbReference type="NCBI Taxonomy" id="53359"/>
    <lineage>
        <taxon>Bacteria</taxon>
        <taxon>Bacillati</taxon>
        <taxon>Actinomycetota</taxon>
        <taxon>Actinomycetes</taxon>
        <taxon>Micromonosporales</taxon>
        <taxon>Micromonosporaceae</taxon>
        <taxon>Dactylosporangium</taxon>
    </lineage>
</organism>
<dbReference type="RefSeq" id="WP_259864316.1">
    <property type="nucleotide sequence ID" value="NZ_BAAAST010000036.1"/>
</dbReference>
<dbReference type="Proteomes" id="UP001059617">
    <property type="component" value="Chromosome"/>
</dbReference>
<reference evidence="2" key="1">
    <citation type="submission" date="2021-04" db="EMBL/GenBank/DDBJ databases">
        <authorList>
            <person name="Hartkoorn R.C."/>
            <person name="Beaudoing E."/>
            <person name="Hot D."/>
        </authorList>
    </citation>
    <scope>NUCLEOTIDE SEQUENCE</scope>
    <source>
        <strain evidence="2">NRRL B-16292</strain>
    </source>
</reference>
<sequence>MPFNNPVTDGARGGRARAKKLSPERRSEIARDAAFKRVAVGKRVEELENIVEELYAQVAELRAERVAA</sequence>
<gene>
    <name evidence="2" type="ORF">Dfulv_17370</name>
</gene>
<protein>
    <submittedName>
        <fullName evidence="2">Uncharacterized protein</fullName>
    </submittedName>
</protein>
<accession>A0ABY5WA71</accession>
<feature type="region of interest" description="Disordered" evidence="1">
    <location>
        <begin position="1"/>
        <end position="25"/>
    </location>
</feature>
<evidence type="ECO:0000256" key="1">
    <source>
        <dbReference type="SAM" id="MobiDB-lite"/>
    </source>
</evidence>
<evidence type="ECO:0000313" key="3">
    <source>
        <dbReference type="Proteomes" id="UP001059617"/>
    </source>
</evidence>
<keyword evidence="3" id="KW-1185">Reference proteome</keyword>